<accession>A0ABW9IUC2</accession>
<reference evidence="2 3" key="1">
    <citation type="submission" date="2024-12" db="EMBL/GenBank/DDBJ databases">
        <title>Forecasting of Potato common scab and diversities of Pathogenic streptomyces spp. in china.</title>
        <authorList>
            <person name="Handique U."/>
            <person name="Wu J."/>
        </authorList>
    </citation>
    <scope>NUCLEOTIDE SEQUENCE [LARGE SCALE GENOMIC DNA]</scope>
    <source>
        <strain evidence="2 3">ZRIMU1585</strain>
    </source>
</reference>
<evidence type="ECO:0000313" key="3">
    <source>
        <dbReference type="Proteomes" id="UP001631993"/>
    </source>
</evidence>
<name>A0ABW9IUC2_STRGJ</name>
<proteinExistence type="predicted"/>
<evidence type="ECO:0000256" key="1">
    <source>
        <dbReference type="SAM" id="MobiDB-lite"/>
    </source>
</evidence>
<evidence type="ECO:0000313" key="2">
    <source>
        <dbReference type="EMBL" id="MFM9651587.1"/>
    </source>
</evidence>
<dbReference type="RefSeq" id="WP_369277609.1">
    <property type="nucleotide sequence ID" value="NZ_JBJVMW010000013.1"/>
</dbReference>
<comment type="caution">
    <text evidence="2">The sequence shown here is derived from an EMBL/GenBank/DDBJ whole genome shotgun (WGS) entry which is preliminary data.</text>
</comment>
<feature type="region of interest" description="Disordered" evidence="1">
    <location>
        <begin position="244"/>
        <end position="265"/>
    </location>
</feature>
<dbReference type="Proteomes" id="UP001631993">
    <property type="component" value="Unassembled WGS sequence"/>
</dbReference>
<gene>
    <name evidence="2" type="ORF">ACKI1S_36220</name>
</gene>
<sequence length="610" mass="66093">MMRVLLPLHMYSVTYELAHGRPYSKLEELLLRAVNDFQGPTGCTYRDLREVFKVHDRLLTEGLVTLIQEGWVAMVQEGREMHYLVTEEGRLTITHKRRPSNLRVRTARANIVRERLTGQLARSADLTLITGPTVRRATNRPVLKHTLTPRMHRTKINGGETERLLPRSGSRQEWIRWIDSVARLNTDLYYLPVLADLEKSEVAGLPHQWRHLGSLILEEVAERYEDLASDSDFQEKLSVLMRGSASTNGQHGSHNPAASRRTSPYAEASVTCGDVTLTAGDGRQMADSVLAGTSTNVLILATGLDRERASTARDLMIALRKRGVNVDLLWSCDTAEATEDSSANQIAEVLGAARSAAGSGKVSFNRTPAHAAADLVLATTQTGPVAVIGASLLGAPADDGSLSPAARFSDPAVLGTLARLCAGWWEELPADEGSLPAHRWKHLAERWVGEAAVARSVDPGTVPARSTSCLDTECTGTVSLLIGPQQAGVRSELTAEQGQRFLLADTGSTTGNLATEVTENLPESVGRLYRVVGAANGWQFLSRTADTWKATAAPQLPQPSGRCRVTAVDDQWLIEYIGASAPVLSFSVSGHAAVRAWGRMSQRHDSAGGA</sequence>
<keyword evidence="3" id="KW-1185">Reference proteome</keyword>
<feature type="compositionally biased region" description="Polar residues" evidence="1">
    <location>
        <begin position="244"/>
        <end position="253"/>
    </location>
</feature>
<organism evidence="2 3">
    <name type="scientific">Streptomyces galilaeus</name>
    <dbReference type="NCBI Taxonomy" id="33899"/>
    <lineage>
        <taxon>Bacteria</taxon>
        <taxon>Bacillati</taxon>
        <taxon>Actinomycetota</taxon>
        <taxon>Actinomycetes</taxon>
        <taxon>Kitasatosporales</taxon>
        <taxon>Streptomycetaceae</taxon>
        <taxon>Streptomyces</taxon>
    </lineage>
</organism>
<dbReference type="EMBL" id="JBJVNE010000022">
    <property type="protein sequence ID" value="MFM9651587.1"/>
    <property type="molecule type" value="Genomic_DNA"/>
</dbReference>
<protein>
    <submittedName>
        <fullName evidence="2">Uncharacterized protein</fullName>
    </submittedName>
</protein>